<sequence>MGSQQLRFKAGCTTVCVRLILSRHPAYDYDALRPQQQTD</sequence>
<accession>A0A699Z2D2</accession>
<proteinExistence type="predicted"/>
<protein>
    <submittedName>
        <fullName evidence="1">Uncharacterized protein</fullName>
    </submittedName>
</protein>
<keyword evidence="2" id="KW-1185">Reference proteome</keyword>
<dbReference type="EMBL" id="BLLF01000958">
    <property type="protein sequence ID" value="GFH16191.1"/>
    <property type="molecule type" value="Genomic_DNA"/>
</dbReference>
<gene>
    <name evidence="1" type="ORF">HaLaN_12566</name>
</gene>
<feature type="non-terminal residue" evidence="1">
    <location>
        <position position="1"/>
    </location>
</feature>
<dbReference type="Proteomes" id="UP000485058">
    <property type="component" value="Unassembled WGS sequence"/>
</dbReference>
<comment type="caution">
    <text evidence="1">The sequence shown here is derived from an EMBL/GenBank/DDBJ whole genome shotgun (WGS) entry which is preliminary data.</text>
</comment>
<reference evidence="1 2" key="1">
    <citation type="submission" date="2020-02" db="EMBL/GenBank/DDBJ databases">
        <title>Draft genome sequence of Haematococcus lacustris strain NIES-144.</title>
        <authorList>
            <person name="Morimoto D."/>
            <person name="Nakagawa S."/>
            <person name="Yoshida T."/>
            <person name="Sawayama S."/>
        </authorList>
    </citation>
    <scope>NUCLEOTIDE SEQUENCE [LARGE SCALE GENOMIC DNA]</scope>
    <source>
        <strain evidence="1 2">NIES-144</strain>
    </source>
</reference>
<dbReference type="AlphaFoldDB" id="A0A699Z2D2"/>
<feature type="non-terminal residue" evidence="1">
    <location>
        <position position="39"/>
    </location>
</feature>
<organism evidence="1 2">
    <name type="scientific">Haematococcus lacustris</name>
    <name type="common">Green alga</name>
    <name type="synonym">Haematococcus pluvialis</name>
    <dbReference type="NCBI Taxonomy" id="44745"/>
    <lineage>
        <taxon>Eukaryota</taxon>
        <taxon>Viridiplantae</taxon>
        <taxon>Chlorophyta</taxon>
        <taxon>core chlorophytes</taxon>
        <taxon>Chlorophyceae</taxon>
        <taxon>CS clade</taxon>
        <taxon>Chlamydomonadales</taxon>
        <taxon>Haematococcaceae</taxon>
        <taxon>Haematococcus</taxon>
    </lineage>
</organism>
<evidence type="ECO:0000313" key="2">
    <source>
        <dbReference type="Proteomes" id="UP000485058"/>
    </source>
</evidence>
<name>A0A699Z2D2_HAELA</name>
<evidence type="ECO:0000313" key="1">
    <source>
        <dbReference type="EMBL" id="GFH16191.1"/>
    </source>
</evidence>